<accession>A0A840KD46</accession>
<evidence type="ECO:0000313" key="2">
    <source>
        <dbReference type="Proteomes" id="UP000592180"/>
    </source>
</evidence>
<proteinExistence type="predicted"/>
<dbReference type="Proteomes" id="UP000592180">
    <property type="component" value="Unassembled WGS sequence"/>
</dbReference>
<keyword evidence="2" id="KW-1185">Reference proteome</keyword>
<evidence type="ECO:0000313" key="1">
    <source>
        <dbReference type="EMBL" id="MBB4807096.1"/>
    </source>
</evidence>
<reference evidence="1 2" key="1">
    <citation type="submission" date="2020-08" db="EMBL/GenBank/DDBJ databases">
        <title>Functional genomics of gut bacteria from endangered species of beetles.</title>
        <authorList>
            <person name="Carlos-Shanley C."/>
        </authorList>
    </citation>
    <scope>NUCLEOTIDE SEQUENCE [LARGE SCALE GENOMIC DNA]</scope>
    <source>
        <strain evidence="1 2">S00151</strain>
    </source>
</reference>
<protein>
    <submittedName>
        <fullName evidence="1">Uncharacterized protein</fullName>
    </submittedName>
</protein>
<dbReference type="EMBL" id="JACHLE010000003">
    <property type="protein sequence ID" value="MBB4807096.1"/>
    <property type="molecule type" value="Genomic_DNA"/>
</dbReference>
<sequence>MKTKRLFFQTLSPSQEKVLIALAKFKFLTTPQLLNLGVMANSDNLNKQISELRFWRNPLVASVKF</sequence>
<organism evidence="1 2">
    <name type="scientific">Chryseobacterium defluvii</name>
    <dbReference type="NCBI Taxonomy" id="160396"/>
    <lineage>
        <taxon>Bacteria</taxon>
        <taxon>Pseudomonadati</taxon>
        <taxon>Bacteroidota</taxon>
        <taxon>Flavobacteriia</taxon>
        <taxon>Flavobacteriales</taxon>
        <taxon>Weeksellaceae</taxon>
        <taxon>Chryseobacterium group</taxon>
        <taxon>Chryseobacterium</taxon>
    </lineage>
</organism>
<dbReference type="AlphaFoldDB" id="A0A840KD46"/>
<gene>
    <name evidence="1" type="ORF">HNP38_002400</name>
</gene>
<dbReference type="RefSeq" id="WP_184189704.1">
    <property type="nucleotide sequence ID" value="NZ_JACHLE010000003.1"/>
</dbReference>
<name>A0A840KD46_9FLAO</name>
<comment type="caution">
    <text evidence="1">The sequence shown here is derived from an EMBL/GenBank/DDBJ whole genome shotgun (WGS) entry which is preliminary data.</text>
</comment>